<evidence type="ECO:0000313" key="2">
    <source>
        <dbReference type="EMBL" id="KAB5587637.1"/>
    </source>
</evidence>
<feature type="region of interest" description="Disordered" evidence="1">
    <location>
        <begin position="223"/>
        <end position="270"/>
    </location>
</feature>
<keyword evidence="3" id="KW-1185">Reference proteome</keyword>
<gene>
    <name evidence="2" type="ORF">CTheo_8924</name>
</gene>
<organism evidence="2 3">
    <name type="scientific">Ceratobasidium theobromae</name>
    <dbReference type="NCBI Taxonomy" id="1582974"/>
    <lineage>
        <taxon>Eukaryota</taxon>
        <taxon>Fungi</taxon>
        <taxon>Dikarya</taxon>
        <taxon>Basidiomycota</taxon>
        <taxon>Agaricomycotina</taxon>
        <taxon>Agaricomycetes</taxon>
        <taxon>Cantharellales</taxon>
        <taxon>Ceratobasidiaceae</taxon>
        <taxon>Ceratobasidium</taxon>
    </lineage>
</organism>
<dbReference type="EMBL" id="SSOP01000909">
    <property type="protein sequence ID" value="KAB5587637.1"/>
    <property type="molecule type" value="Genomic_DNA"/>
</dbReference>
<comment type="caution">
    <text evidence="2">The sequence shown here is derived from an EMBL/GenBank/DDBJ whole genome shotgun (WGS) entry which is preliminary data.</text>
</comment>
<protein>
    <submittedName>
        <fullName evidence="2">Uncharacterized protein</fullName>
    </submittedName>
</protein>
<evidence type="ECO:0000313" key="3">
    <source>
        <dbReference type="Proteomes" id="UP000383932"/>
    </source>
</evidence>
<reference evidence="2 3" key="1">
    <citation type="journal article" date="2019" name="Fungal Biol. Biotechnol.">
        <title>Draft genome sequence of fastidious pathogen Ceratobasidium theobromae, which causes vascular-streak dieback in Theobroma cacao.</title>
        <authorList>
            <person name="Ali S.S."/>
            <person name="Asman A."/>
            <person name="Shao J."/>
            <person name="Firmansyah A.P."/>
            <person name="Susilo A.W."/>
            <person name="Rosmana A."/>
            <person name="McMahon P."/>
            <person name="Junaid M."/>
            <person name="Guest D."/>
            <person name="Kheng T.Y."/>
            <person name="Meinhardt L.W."/>
            <person name="Bailey B.A."/>
        </authorList>
    </citation>
    <scope>NUCLEOTIDE SEQUENCE [LARGE SCALE GENOMIC DNA]</scope>
    <source>
        <strain evidence="2 3">CT2</strain>
    </source>
</reference>
<evidence type="ECO:0000256" key="1">
    <source>
        <dbReference type="SAM" id="MobiDB-lite"/>
    </source>
</evidence>
<feature type="compositionally biased region" description="Polar residues" evidence="1">
    <location>
        <begin position="232"/>
        <end position="257"/>
    </location>
</feature>
<dbReference type="AlphaFoldDB" id="A0A5N5Q8B5"/>
<accession>A0A5N5Q8B5</accession>
<name>A0A5N5Q8B5_9AGAM</name>
<dbReference type="OrthoDB" id="3211430at2759"/>
<dbReference type="Proteomes" id="UP000383932">
    <property type="component" value="Unassembled WGS sequence"/>
</dbReference>
<sequence length="359" mass="39720">MIVCRSDLYAILDLVCPIMDTGINDLDSSEPLDNKQHVMTIQHAVRYSSTLHYIATMAKKNVCQTPPVQDVVPGIFEGLRVSSGGSEAITRNAPHPSGTASQQKRKLARETLNKVEQDMNRHVLKEVMRAISNPLRLPFRISDFVARRQQNRIPVFGGNAFENLATQSRRLGSNGGPRVVIDEDDVVVLWYFPSFLGRGLQNNILQALSTLTIVYRPPADCEVRDRRGGTQGTEQSNLESDSGIRTRSQAIQSTTKPEISSEIQESAEEPIDESLSYVLTGEEVIGDSPPAIYSETEGQVRLEVPVCQAEDELGHSKIPLGDSDGAKSLAELEPFAYYFSPGWYQTGMHKVSLVNCEEE</sequence>
<proteinExistence type="predicted"/>